<dbReference type="AlphaFoldDB" id="A0ABD6DQ16"/>
<dbReference type="Pfam" id="PF18204">
    <property type="entry name" value="PGF-CTERM"/>
    <property type="match status" value="1"/>
</dbReference>
<evidence type="ECO:0000256" key="9">
    <source>
        <dbReference type="ARBA" id="ARBA00022729"/>
    </source>
</evidence>
<evidence type="ECO:0000256" key="7">
    <source>
        <dbReference type="ARBA" id="ARBA00022601"/>
    </source>
</evidence>
<keyword evidence="18" id="KW-1185">Reference proteome</keyword>
<comment type="subcellular location">
    <subcellularLocation>
        <location evidence="1">Cell membrane</location>
    </subcellularLocation>
    <subcellularLocation>
        <location evidence="2">Secreted</location>
        <location evidence="2">Cell wall</location>
        <location evidence="2">S-layer</location>
    </subcellularLocation>
</comment>
<evidence type="ECO:0000256" key="14">
    <source>
        <dbReference type="SAM" id="Phobius"/>
    </source>
</evidence>
<dbReference type="NCBIfam" id="TIGR04126">
    <property type="entry name" value="PGF_CTERM"/>
    <property type="match status" value="1"/>
</dbReference>
<dbReference type="NCBIfam" id="NF045517">
    <property type="entry name" value="halo_surf_dom"/>
    <property type="match status" value="1"/>
</dbReference>
<feature type="domain" description="PGF-CTERM archaeal protein-sorting signal" evidence="15">
    <location>
        <begin position="1141"/>
        <end position="1163"/>
    </location>
</feature>
<evidence type="ECO:0000256" key="4">
    <source>
        <dbReference type="ARBA" id="ARBA00022475"/>
    </source>
</evidence>
<keyword evidence="12" id="KW-0325">Glycoprotein</keyword>
<feature type="region of interest" description="Disordered" evidence="13">
    <location>
        <begin position="943"/>
        <end position="969"/>
    </location>
</feature>
<protein>
    <submittedName>
        <fullName evidence="17">BGTF surface domain-containing protein</fullName>
    </submittedName>
</protein>
<dbReference type="Proteomes" id="UP001597092">
    <property type="component" value="Unassembled WGS sequence"/>
</dbReference>
<comment type="similarity">
    <text evidence="3">Belongs to the halobacterial S-layer protein family.</text>
</comment>
<name>A0ABD6DQ16_9EURY</name>
<evidence type="ECO:0000256" key="2">
    <source>
        <dbReference type="ARBA" id="ARBA00004237"/>
    </source>
</evidence>
<feature type="transmembrane region" description="Helical" evidence="14">
    <location>
        <begin position="1143"/>
        <end position="1161"/>
    </location>
</feature>
<dbReference type="InterPro" id="IPR026371">
    <property type="entry name" value="PGF_CTERM"/>
</dbReference>
<dbReference type="NCBIfam" id="TIGR04207">
    <property type="entry name" value="halo_sig_pep"/>
    <property type="match status" value="1"/>
</dbReference>
<accession>A0ABD6DQ16</accession>
<keyword evidence="4" id="KW-1003">Cell membrane</keyword>
<evidence type="ECO:0000256" key="10">
    <source>
        <dbReference type="ARBA" id="ARBA00022989"/>
    </source>
</evidence>
<evidence type="ECO:0000256" key="5">
    <source>
        <dbReference type="ARBA" id="ARBA00022512"/>
    </source>
</evidence>
<keyword evidence="9" id="KW-0732">Signal</keyword>
<keyword evidence="7" id="KW-0701">S-layer</keyword>
<dbReference type="Pfam" id="PF25162">
    <property type="entry name" value="DUF7827"/>
    <property type="match status" value="1"/>
</dbReference>
<evidence type="ECO:0000259" key="16">
    <source>
        <dbReference type="Pfam" id="PF25162"/>
    </source>
</evidence>
<evidence type="ECO:0000313" key="18">
    <source>
        <dbReference type="Proteomes" id="UP001597092"/>
    </source>
</evidence>
<evidence type="ECO:0000313" key="17">
    <source>
        <dbReference type="EMBL" id="MFD1684083.1"/>
    </source>
</evidence>
<keyword evidence="11 14" id="KW-0472">Membrane</keyword>
<dbReference type="InterPro" id="IPR026452">
    <property type="entry name" value="Surf_glycop_sig_pep"/>
</dbReference>
<keyword evidence="8 14" id="KW-0812">Transmembrane</keyword>
<evidence type="ECO:0000256" key="12">
    <source>
        <dbReference type="ARBA" id="ARBA00023180"/>
    </source>
</evidence>
<dbReference type="EMBL" id="JBHUDP010000001">
    <property type="protein sequence ID" value="MFD1684083.1"/>
    <property type="molecule type" value="Genomic_DNA"/>
</dbReference>
<organism evidence="17 18">
    <name type="scientific">Halobellus litoreus</name>
    <dbReference type="NCBI Taxonomy" id="755310"/>
    <lineage>
        <taxon>Archaea</taxon>
        <taxon>Methanobacteriati</taxon>
        <taxon>Methanobacteriota</taxon>
        <taxon>Stenosarchaea group</taxon>
        <taxon>Halobacteria</taxon>
        <taxon>Halobacteriales</taxon>
        <taxon>Haloferacaceae</taxon>
        <taxon>Halobellus</taxon>
    </lineage>
</organism>
<feature type="compositionally biased region" description="Acidic residues" evidence="13">
    <location>
        <begin position="77"/>
        <end position="89"/>
    </location>
</feature>
<sequence>MHDSSPHKTRAVFLAALMVFSVFAGTVAFAGSTSAAATGLDIGSGSGADHTVDQGETLDSIAVDDSDSGNSTMYVFIDEDGDGEYDDSDPNATNTSAYNGGASGIGIGSLETSGIAPGTYTVYAYENESLNPGDNTFDTNVALTVDAVPGAANLDLGSGDGNTHTVAPGTDLQNVQVDDETDGSSGMYVFVDENGNGDYDTGEANATNASAYSGNDGNIDIGTLSTDGLGEDTYTVYATENESLNDGDSGFETSTQLTIEEPSGAANLDLGSGDDTDHTIDRGTDLDNVQLDDATAGTSTLHVFVDENGNGEYDSGEIAATNESAYTANQDNVAIGTLATGNLGVDTYDVYAVEAASLNDGDSTFDTSVELTVQSTVDPNTYDEEIASGSTFWAGQDLLVAAGSELDPNTELQLRSWDSGDNQVGGLEEEFSLEDGSAIFETDGLEGQYVLVLASNNNEIVQFDGANGQATGTTTDAENEGDGAAFEIAEQNLDVSFDDDEVREQGTTTVEFDSNRGSYAVNVSADGLDAEEIATIFGDGEDQNGELAIEAVDDDEDRIMLATLNDGEYDIGFTGIDTGEYDFEFEVTDTTASDSATIEVTELDVDGQFGESSYTYTAGDVAEMTVELEDTDDAFVQFGDEDAGFIDVLYIEDDDDDDEVTFQVNTRALGANAEYDAVYHSEDDIVESELHGGISTPDRDPVFVDEDGNEIAAGGASDGSFAAYLDELGLINADGESPNEQLVRPLQPTQYDISVGGNNRFVVNDGESELDDELDLTVLDLAEPSLGEVETFAARADNADENEELDELRDIITEREDIALEDRLVIRAEASGIYGHMVLIEESEEGGGFDALSEGFSASTLATLDERDGEGVNIEVEADDAVANQEATSLNFGSDAVNEQDIFVLADNAEGELYIVVDTSSSDAFTNDVDEETDFTAEFEYETDEDERYEFEDGTGPLGGAGGDPDAAAFPYFGEGDTQSADAGFTLAEREVTFANQNDDGVVEVAIGGVTDAGQGTIFGETNVAPGSEASVRIRSDRDVSPTFAGTADVEINEDGEFEVTFDFDEENLDDPGTVSLRVGGSTVGSNEMVVVDQLTPTPTETTTTEEPTETTTETPTETTTTEASTPTTEVSTPIPTVTTTPGFGVVAALIALVAAALLAVRRER</sequence>
<dbReference type="RefSeq" id="WP_256308412.1">
    <property type="nucleotide sequence ID" value="NZ_JANHAW010000002.1"/>
</dbReference>
<comment type="caution">
    <text evidence="17">The sequence shown here is derived from an EMBL/GenBank/DDBJ whole genome shotgun (WGS) entry which is preliminary data.</text>
</comment>
<keyword evidence="6" id="KW-0964">Secreted</keyword>
<evidence type="ECO:0000259" key="15">
    <source>
        <dbReference type="Pfam" id="PF18204"/>
    </source>
</evidence>
<feature type="compositionally biased region" description="Low complexity" evidence="13">
    <location>
        <begin position="1096"/>
        <end position="1136"/>
    </location>
</feature>
<keyword evidence="10 14" id="KW-1133">Transmembrane helix</keyword>
<evidence type="ECO:0000256" key="1">
    <source>
        <dbReference type="ARBA" id="ARBA00004236"/>
    </source>
</evidence>
<feature type="region of interest" description="Disordered" evidence="13">
    <location>
        <begin position="77"/>
        <end position="96"/>
    </location>
</feature>
<evidence type="ECO:0000256" key="8">
    <source>
        <dbReference type="ARBA" id="ARBA00022692"/>
    </source>
</evidence>
<feature type="region of interest" description="Disordered" evidence="13">
    <location>
        <begin position="1095"/>
        <end position="1136"/>
    </location>
</feature>
<reference evidence="17 18" key="1">
    <citation type="journal article" date="2019" name="Int. J. Syst. Evol. Microbiol.">
        <title>The Global Catalogue of Microorganisms (GCM) 10K type strain sequencing project: providing services to taxonomists for standard genome sequencing and annotation.</title>
        <authorList>
            <consortium name="The Broad Institute Genomics Platform"/>
            <consortium name="The Broad Institute Genome Sequencing Center for Infectious Disease"/>
            <person name="Wu L."/>
            <person name="Ma J."/>
        </authorList>
    </citation>
    <scope>NUCLEOTIDE SEQUENCE [LARGE SCALE GENOMIC DNA]</scope>
    <source>
        <strain evidence="17 18">CGMCC 1.10387</strain>
    </source>
</reference>
<feature type="domain" description="DUF7827" evidence="16">
    <location>
        <begin position="606"/>
        <end position="688"/>
    </location>
</feature>
<gene>
    <name evidence="17" type="ORF">ACFSAS_00480</name>
</gene>
<dbReference type="GO" id="GO:0005886">
    <property type="term" value="C:plasma membrane"/>
    <property type="evidence" value="ECO:0007669"/>
    <property type="project" value="UniProtKB-SubCell"/>
</dbReference>
<dbReference type="GO" id="GO:0030115">
    <property type="term" value="C:S-layer"/>
    <property type="evidence" value="ECO:0007669"/>
    <property type="project" value="UniProtKB-SubCell"/>
</dbReference>
<keyword evidence="5" id="KW-0134">Cell wall</keyword>
<dbReference type="InterPro" id="IPR057149">
    <property type="entry name" value="DUF7827"/>
</dbReference>
<proteinExistence type="inferred from homology"/>
<evidence type="ECO:0000256" key="6">
    <source>
        <dbReference type="ARBA" id="ARBA00022525"/>
    </source>
</evidence>
<evidence type="ECO:0000256" key="11">
    <source>
        <dbReference type="ARBA" id="ARBA00023136"/>
    </source>
</evidence>
<evidence type="ECO:0000256" key="3">
    <source>
        <dbReference type="ARBA" id="ARBA00009327"/>
    </source>
</evidence>
<feature type="compositionally biased region" description="Acidic residues" evidence="13">
    <location>
        <begin position="943"/>
        <end position="953"/>
    </location>
</feature>
<evidence type="ECO:0000256" key="13">
    <source>
        <dbReference type="SAM" id="MobiDB-lite"/>
    </source>
</evidence>